<feature type="domain" description="GmrSD restriction endonucleases C-terminal" evidence="2">
    <location>
        <begin position="99"/>
        <end position="208"/>
    </location>
</feature>
<dbReference type="Pfam" id="PF07510">
    <property type="entry name" value="GmrSD_C"/>
    <property type="match status" value="1"/>
</dbReference>
<keyword evidence="1" id="KW-0732">Signal</keyword>
<sequence>MRNTTKLLLTLPLLATLSCGGPSTGAEYESAPPGTPSAAEAADLLDELRVAPKGSMDGYDRDEFPHWAEAEGRNCNVRERVLIREGTGVDTGRDCYPTSGEWESWYDGETWTDPSDMDIDHIVPLGEAWRSGASEWTVDKREKFANDLDGPQLVAVTDSVNRSKGDDAPDEWLPPDRSTHCGYAAAWTGTKHKWELSVTTAEKKTLRDVLQGC</sequence>
<dbReference type="RefSeq" id="WP_092525356.1">
    <property type="nucleotide sequence ID" value="NZ_FNKO01000002.1"/>
</dbReference>
<dbReference type="AlphaFoldDB" id="A0A1H1FZ74"/>
<keyword evidence="4" id="KW-1185">Reference proteome</keyword>
<evidence type="ECO:0000313" key="4">
    <source>
        <dbReference type="Proteomes" id="UP000199301"/>
    </source>
</evidence>
<feature type="signal peptide" evidence="1">
    <location>
        <begin position="1"/>
        <end position="25"/>
    </location>
</feature>
<protein>
    <recommendedName>
        <fullName evidence="2">GmrSD restriction endonucleases C-terminal domain-containing protein</fullName>
    </recommendedName>
</protein>
<evidence type="ECO:0000259" key="2">
    <source>
        <dbReference type="Pfam" id="PF07510"/>
    </source>
</evidence>
<dbReference type="PANTHER" id="PTHR24094:SF15">
    <property type="entry name" value="AMP-DEPENDENT SYNTHETASE_LIGASE DOMAIN-CONTAINING PROTEIN-RELATED"/>
    <property type="match status" value="1"/>
</dbReference>
<evidence type="ECO:0000256" key="1">
    <source>
        <dbReference type="SAM" id="SignalP"/>
    </source>
</evidence>
<name>A0A1H1FZ74_9ACTN</name>
<proteinExistence type="predicted"/>
<organism evidence="3 4">
    <name type="scientific">Actinopolyspora saharensis</name>
    <dbReference type="NCBI Taxonomy" id="995062"/>
    <lineage>
        <taxon>Bacteria</taxon>
        <taxon>Bacillati</taxon>
        <taxon>Actinomycetota</taxon>
        <taxon>Actinomycetes</taxon>
        <taxon>Actinopolysporales</taxon>
        <taxon>Actinopolysporaceae</taxon>
        <taxon>Actinopolyspora</taxon>
    </lineage>
</organism>
<accession>A0A1H1FZ74</accession>
<dbReference type="InterPro" id="IPR011089">
    <property type="entry name" value="GmrSD_C"/>
</dbReference>
<evidence type="ECO:0000313" key="3">
    <source>
        <dbReference type="EMBL" id="SDR06221.1"/>
    </source>
</evidence>
<feature type="chain" id="PRO_5011627334" description="GmrSD restriction endonucleases C-terminal domain-containing protein" evidence="1">
    <location>
        <begin position="26"/>
        <end position="213"/>
    </location>
</feature>
<dbReference type="EMBL" id="FNKO01000002">
    <property type="protein sequence ID" value="SDR06221.1"/>
    <property type="molecule type" value="Genomic_DNA"/>
</dbReference>
<dbReference type="STRING" id="995062.SAMN04489718_3326"/>
<reference evidence="4" key="1">
    <citation type="submission" date="2016-10" db="EMBL/GenBank/DDBJ databases">
        <authorList>
            <person name="Varghese N."/>
            <person name="Submissions S."/>
        </authorList>
    </citation>
    <scope>NUCLEOTIDE SEQUENCE [LARGE SCALE GENOMIC DNA]</scope>
    <source>
        <strain evidence="4">DSM 45459</strain>
    </source>
</reference>
<gene>
    <name evidence="3" type="ORF">SAMN04489718_3326</name>
</gene>
<dbReference type="Proteomes" id="UP000199301">
    <property type="component" value="Unassembled WGS sequence"/>
</dbReference>
<dbReference type="OrthoDB" id="5196645at2"/>
<dbReference type="PROSITE" id="PS51257">
    <property type="entry name" value="PROKAR_LIPOPROTEIN"/>
    <property type="match status" value="1"/>
</dbReference>
<dbReference type="PANTHER" id="PTHR24094">
    <property type="entry name" value="SECRETED PROTEIN"/>
    <property type="match status" value="1"/>
</dbReference>